<feature type="domain" description="Cupin type-2" evidence="1">
    <location>
        <begin position="47"/>
        <end position="117"/>
    </location>
</feature>
<reference evidence="2" key="1">
    <citation type="journal article" date="2020" name="Mol. Plant Microbe Interact.">
        <title>Genome Sequence of the Biocontrol Agent Coniothyrium minitans strain Conio (IMI 134523).</title>
        <authorList>
            <person name="Patel D."/>
            <person name="Shittu T.A."/>
            <person name="Baroncelli R."/>
            <person name="Muthumeenakshi S."/>
            <person name="Osborne T.H."/>
            <person name="Janganan T.K."/>
            <person name="Sreenivasaprasad S."/>
        </authorList>
    </citation>
    <scope>NUCLEOTIDE SEQUENCE</scope>
    <source>
        <strain evidence="2">Conio</strain>
    </source>
</reference>
<protein>
    <recommendedName>
        <fullName evidence="1">Cupin type-2 domain-containing protein</fullName>
    </recommendedName>
</protein>
<evidence type="ECO:0000259" key="1">
    <source>
        <dbReference type="Pfam" id="PF07883"/>
    </source>
</evidence>
<dbReference type="Pfam" id="PF07883">
    <property type="entry name" value="Cupin_2"/>
    <property type="match status" value="1"/>
</dbReference>
<dbReference type="Proteomes" id="UP000756921">
    <property type="component" value="Unassembled WGS sequence"/>
</dbReference>
<evidence type="ECO:0000313" key="3">
    <source>
        <dbReference type="Proteomes" id="UP000756921"/>
    </source>
</evidence>
<comment type="caution">
    <text evidence="2">The sequence shown here is derived from an EMBL/GenBank/DDBJ whole genome shotgun (WGS) entry which is preliminary data.</text>
</comment>
<organism evidence="2 3">
    <name type="scientific">Paraphaeosphaeria minitans</name>
    <dbReference type="NCBI Taxonomy" id="565426"/>
    <lineage>
        <taxon>Eukaryota</taxon>
        <taxon>Fungi</taxon>
        <taxon>Dikarya</taxon>
        <taxon>Ascomycota</taxon>
        <taxon>Pezizomycotina</taxon>
        <taxon>Dothideomycetes</taxon>
        <taxon>Pleosporomycetidae</taxon>
        <taxon>Pleosporales</taxon>
        <taxon>Massarineae</taxon>
        <taxon>Didymosphaeriaceae</taxon>
        <taxon>Paraphaeosphaeria</taxon>
    </lineage>
</organism>
<name>A0A9P6GP45_9PLEO</name>
<dbReference type="EMBL" id="WJXW01000003">
    <property type="protein sequence ID" value="KAF9738540.1"/>
    <property type="molecule type" value="Genomic_DNA"/>
</dbReference>
<proteinExistence type="predicted"/>
<dbReference type="InterPro" id="IPR053146">
    <property type="entry name" value="QDO-like"/>
</dbReference>
<dbReference type="InterPro" id="IPR013096">
    <property type="entry name" value="Cupin_2"/>
</dbReference>
<dbReference type="Gene3D" id="2.60.120.10">
    <property type="entry name" value="Jelly Rolls"/>
    <property type="match status" value="1"/>
</dbReference>
<dbReference type="InterPro" id="IPR011051">
    <property type="entry name" value="RmlC_Cupin_sf"/>
</dbReference>
<sequence length="170" mass="18900">MTTETPKVPVNFVPAKNGDTFGLGGGNLICRILEDGSRTGDRIGVAEFTLPPGMKGPPAHWHEMHDEMFYTTKGTVRFHVPGKEPIDAKTGDFVSVPIRAPHTFSNPFNEEAKFVNTYTPAFYINYFKILSEMIEDGKGMTPEKNMKVMANYATLIVPKEEMIEGDKQGQ</sequence>
<dbReference type="InterPro" id="IPR014710">
    <property type="entry name" value="RmlC-like_jellyroll"/>
</dbReference>
<evidence type="ECO:0000313" key="2">
    <source>
        <dbReference type="EMBL" id="KAF9738540.1"/>
    </source>
</evidence>
<accession>A0A9P6GP45</accession>
<dbReference type="SUPFAM" id="SSF51182">
    <property type="entry name" value="RmlC-like cupins"/>
    <property type="match status" value="1"/>
</dbReference>
<dbReference type="OrthoDB" id="4124983at2759"/>
<dbReference type="AlphaFoldDB" id="A0A9P6GP45"/>
<dbReference type="PANTHER" id="PTHR36440:SF1">
    <property type="entry name" value="PUTATIVE (AFU_ORTHOLOGUE AFUA_8G07350)-RELATED"/>
    <property type="match status" value="1"/>
</dbReference>
<dbReference type="PANTHER" id="PTHR36440">
    <property type="entry name" value="PUTATIVE (AFU_ORTHOLOGUE AFUA_8G07350)-RELATED"/>
    <property type="match status" value="1"/>
</dbReference>
<gene>
    <name evidence="2" type="ORF">PMIN01_03823</name>
</gene>
<keyword evidence="3" id="KW-1185">Reference proteome</keyword>